<dbReference type="RefSeq" id="WP_175607870.1">
    <property type="nucleotide sequence ID" value="NZ_FTOH01000003.1"/>
</dbReference>
<dbReference type="AlphaFoldDB" id="A0A1N7KYP8"/>
<organism evidence="1 2">
    <name type="scientific">Thalassolituus maritimus</name>
    <dbReference type="NCBI Taxonomy" id="484498"/>
    <lineage>
        <taxon>Bacteria</taxon>
        <taxon>Pseudomonadati</taxon>
        <taxon>Pseudomonadota</taxon>
        <taxon>Gammaproteobacteria</taxon>
        <taxon>Oceanospirillales</taxon>
        <taxon>Oceanospirillaceae</taxon>
        <taxon>Thalassolituus</taxon>
    </lineage>
</organism>
<dbReference type="EMBL" id="FTOH01000003">
    <property type="protein sequence ID" value="SIS66667.1"/>
    <property type="molecule type" value="Genomic_DNA"/>
</dbReference>
<dbReference type="Proteomes" id="UP000185639">
    <property type="component" value="Unassembled WGS sequence"/>
</dbReference>
<evidence type="ECO:0000313" key="1">
    <source>
        <dbReference type="EMBL" id="SIS66667.1"/>
    </source>
</evidence>
<reference evidence="2" key="1">
    <citation type="submission" date="2017-01" db="EMBL/GenBank/DDBJ databases">
        <authorList>
            <person name="Varghese N."/>
            <person name="Submissions S."/>
        </authorList>
    </citation>
    <scope>NUCLEOTIDE SEQUENCE [LARGE SCALE GENOMIC DNA]</scope>
    <source>
        <strain evidence="2">DSM 24913</strain>
    </source>
</reference>
<name>A0A1N7KYP8_9GAMM</name>
<gene>
    <name evidence="1" type="ORF">SAMN05421686_103169</name>
</gene>
<keyword evidence="2" id="KW-1185">Reference proteome</keyword>
<sequence length="48" mass="5108">MAVQQAPKFQEEYSAKLPALTLLTSLGWSFLSPAEALASSGNIIVTNI</sequence>
<accession>A0A1N7KYP8</accession>
<evidence type="ECO:0000313" key="2">
    <source>
        <dbReference type="Proteomes" id="UP000185639"/>
    </source>
</evidence>
<proteinExistence type="predicted"/>
<dbReference type="STRING" id="484498.SAMN05421686_103169"/>
<protein>
    <submittedName>
        <fullName evidence="1">Type I restriction enzyme, R subunit</fullName>
    </submittedName>
</protein>